<feature type="compositionally biased region" description="Low complexity" evidence="1">
    <location>
        <begin position="93"/>
        <end position="104"/>
    </location>
</feature>
<evidence type="ECO:0000313" key="3">
    <source>
        <dbReference type="Proteomes" id="UP001189429"/>
    </source>
</evidence>
<proteinExistence type="predicted"/>
<comment type="caution">
    <text evidence="2">The sequence shown here is derived from an EMBL/GenBank/DDBJ whole genome shotgun (WGS) entry which is preliminary data.</text>
</comment>
<organism evidence="2 3">
    <name type="scientific">Prorocentrum cordatum</name>
    <dbReference type="NCBI Taxonomy" id="2364126"/>
    <lineage>
        <taxon>Eukaryota</taxon>
        <taxon>Sar</taxon>
        <taxon>Alveolata</taxon>
        <taxon>Dinophyceae</taxon>
        <taxon>Prorocentrales</taxon>
        <taxon>Prorocentraceae</taxon>
        <taxon>Prorocentrum</taxon>
    </lineage>
</organism>
<accession>A0ABN9V6Z2</accession>
<keyword evidence="3" id="KW-1185">Reference proteome</keyword>
<dbReference type="Proteomes" id="UP001189429">
    <property type="component" value="Unassembled WGS sequence"/>
</dbReference>
<protein>
    <submittedName>
        <fullName evidence="2">Uncharacterized protein</fullName>
    </submittedName>
</protein>
<feature type="compositionally biased region" description="Basic and acidic residues" evidence="1">
    <location>
        <begin position="129"/>
        <end position="142"/>
    </location>
</feature>
<feature type="region of interest" description="Disordered" evidence="1">
    <location>
        <begin position="38"/>
        <end position="142"/>
    </location>
</feature>
<reference evidence="2" key="1">
    <citation type="submission" date="2023-10" db="EMBL/GenBank/DDBJ databases">
        <authorList>
            <person name="Chen Y."/>
            <person name="Shah S."/>
            <person name="Dougan E. K."/>
            <person name="Thang M."/>
            <person name="Chan C."/>
        </authorList>
    </citation>
    <scope>NUCLEOTIDE SEQUENCE [LARGE SCALE GENOMIC DNA]</scope>
</reference>
<evidence type="ECO:0000256" key="1">
    <source>
        <dbReference type="SAM" id="MobiDB-lite"/>
    </source>
</evidence>
<sequence>FAPRRQRPHPADEIQAAFAQQRGAKSQDAHGCVCTQQLGKRGGARCRQQEQKRNTREKEREKEEGVPLLSTPVSARECGGGTAPRGPPPRRPPSWSLGRPSRGSALARAVRAKAPGSSLPDGPCPRTAWEARRDERRREGKD</sequence>
<name>A0ABN9V6Z2_9DINO</name>
<feature type="non-terminal residue" evidence="2">
    <location>
        <position position="1"/>
    </location>
</feature>
<evidence type="ECO:0000313" key="2">
    <source>
        <dbReference type="EMBL" id="CAK0867757.1"/>
    </source>
</evidence>
<feature type="compositionally biased region" description="Basic and acidic residues" evidence="1">
    <location>
        <begin position="47"/>
        <end position="65"/>
    </location>
</feature>
<gene>
    <name evidence="2" type="ORF">PCOR1329_LOCUS54617</name>
</gene>
<dbReference type="EMBL" id="CAUYUJ010016680">
    <property type="protein sequence ID" value="CAK0867757.1"/>
    <property type="molecule type" value="Genomic_DNA"/>
</dbReference>